<dbReference type="EMBL" id="JARKHS020013527">
    <property type="protein sequence ID" value="KAK8775937.1"/>
    <property type="molecule type" value="Genomic_DNA"/>
</dbReference>
<keyword evidence="2" id="KW-1133">Transmembrane helix</keyword>
<feature type="transmembrane region" description="Helical" evidence="2">
    <location>
        <begin position="274"/>
        <end position="303"/>
    </location>
</feature>
<protein>
    <submittedName>
        <fullName evidence="3">Uncharacterized protein</fullName>
    </submittedName>
</protein>
<reference evidence="3 4" key="1">
    <citation type="journal article" date="2023" name="Arcadia Sci">
        <title>De novo assembly of a long-read Amblyomma americanum tick genome.</title>
        <authorList>
            <person name="Chou S."/>
            <person name="Poskanzer K.E."/>
            <person name="Rollins M."/>
            <person name="Thuy-Boun P.S."/>
        </authorList>
    </citation>
    <scope>NUCLEOTIDE SEQUENCE [LARGE SCALE GENOMIC DNA]</scope>
    <source>
        <strain evidence="3">F_SG_1</strain>
        <tissue evidence="3">Salivary glands</tissue>
    </source>
</reference>
<proteinExistence type="predicted"/>
<feature type="compositionally biased region" description="Pro residues" evidence="1">
    <location>
        <begin position="326"/>
        <end position="344"/>
    </location>
</feature>
<feature type="transmembrane region" description="Helical" evidence="2">
    <location>
        <begin position="59"/>
        <end position="85"/>
    </location>
</feature>
<name>A0AAQ4EMI9_AMBAM</name>
<gene>
    <name evidence="3" type="ORF">V5799_030719</name>
</gene>
<feature type="region of interest" description="Disordered" evidence="1">
    <location>
        <begin position="310"/>
        <end position="344"/>
    </location>
</feature>
<organism evidence="3 4">
    <name type="scientific">Amblyomma americanum</name>
    <name type="common">Lone star tick</name>
    <dbReference type="NCBI Taxonomy" id="6943"/>
    <lineage>
        <taxon>Eukaryota</taxon>
        <taxon>Metazoa</taxon>
        <taxon>Ecdysozoa</taxon>
        <taxon>Arthropoda</taxon>
        <taxon>Chelicerata</taxon>
        <taxon>Arachnida</taxon>
        <taxon>Acari</taxon>
        <taxon>Parasitiformes</taxon>
        <taxon>Ixodida</taxon>
        <taxon>Ixodoidea</taxon>
        <taxon>Ixodidae</taxon>
        <taxon>Amblyomminae</taxon>
        <taxon>Amblyomma</taxon>
    </lineage>
</organism>
<evidence type="ECO:0000256" key="1">
    <source>
        <dbReference type="SAM" id="MobiDB-lite"/>
    </source>
</evidence>
<accession>A0AAQ4EMI9</accession>
<evidence type="ECO:0000313" key="4">
    <source>
        <dbReference type="Proteomes" id="UP001321473"/>
    </source>
</evidence>
<feature type="transmembrane region" description="Helical" evidence="2">
    <location>
        <begin position="208"/>
        <end position="230"/>
    </location>
</feature>
<dbReference type="AlphaFoldDB" id="A0AAQ4EMI9"/>
<feature type="compositionally biased region" description="Basic residues" evidence="1">
    <location>
        <begin position="310"/>
        <end position="322"/>
    </location>
</feature>
<evidence type="ECO:0000313" key="3">
    <source>
        <dbReference type="EMBL" id="KAK8775937.1"/>
    </source>
</evidence>
<evidence type="ECO:0000256" key="2">
    <source>
        <dbReference type="SAM" id="Phobius"/>
    </source>
</evidence>
<dbReference type="Proteomes" id="UP001321473">
    <property type="component" value="Unassembled WGS sequence"/>
</dbReference>
<comment type="caution">
    <text evidence="3">The sequence shown here is derived from an EMBL/GenBank/DDBJ whole genome shotgun (WGS) entry which is preliminary data.</text>
</comment>
<feature type="transmembrane region" description="Helical" evidence="2">
    <location>
        <begin position="97"/>
        <end position="123"/>
    </location>
</feature>
<keyword evidence="2" id="KW-0472">Membrane</keyword>
<sequence>MDYTDGGSSPWFNKKGRLILSGLTTEPEDAGLFTEHARDGSMGALVSFLDTAQPSVSTAAFVCYILLGLVLLQLFVGLPVAAFGFRRYAAKVGLIPWLCCEVVLLACAAIQLICLLSMISTWYGMNDGLEKKTPQAYDWTFELLRNYTKLTIHQLKKGTSPAVHKKLDLDEATTINSIKWMQGNLSAWENNYSGHAALKNMLTGPLPILQMGVLALAVAAATASVLLGFATWNRRQQALKKGRHAPLSTPLVVMVFDTDMTSACPLLTDELIGHWMALVLSAVFGMLGGLAAVAIAVIFLAIGKKKKKKRIVRKRRIKKKPKEKPTPPPTPPPPPPPPLPPPPVPSVVNIEVEVPTPVPVIIPQRRRRPRHHHCRPEPPIILVSSPPCSHPTPALMAAPLAFPPAVMPSMAMPVGAVSRVVASPIATSPAVSPALMTSPLPFASTVMPSMGVPVGAVSQVAAASVPTSPTISTVMMPRSPGCCGCDESSSRENFLGHTNANFCDSGVALAHVPNRSMVLAAQQPAYSRVLSPLRRAASLCTLRRSSVVHRSGNMPPATMAVLPGRPLVRRVPGAVQPLVSRRVTYAVPRRI</sequence>
<keyword evidence="4" id="KW-1185">Reference proteome</keyword>
<keyword evidence="2" id="KW-0812">Transmembrane</keyword>